<dbReference type="EMBL" id="HBGA01054984">
    <property type="protein sequence ID" value="CAD9009142.1"/>
    <property type="molecule type" value="Transcribed_RNA"/>
</dbReference>
<dbReference type="GO" id="GO:0005634">
    <property type="term" value="C:nucleus"/>
    <property type="evidence" value="ECO:0007669"/>
    <property type="project" value="UniProtKB-SubCell"/>
</dbReference>
<feature type="repeat" description="ANK" evidence="13">
    <location>
        <begin position="55"/>
        <end position="87"/>
    </location>
</feature>
<comment type="subcellular location">
    <subcellularLocation>
        <location evidence="3">Cytoplasm</location>
    </subcellularLocation>
    <subcellularLocation>
        <location evidence="2">Nucleus</location>
    </subcellularLocation>
</comment>
<evidence type="ECO:0000256" key="11">
    <source>
        <dbReference type="ARBA" id="ARBA00031001"/>
    </source>
</evidence>
<evidence type="ECO:0000313" key="16">
    <source>
        <dbReference type="EMBL" id="CAD9009142.1"/>
    </source>
</evidence>
<feature type="domain" description="RMT2" evidence="15">
    <location>
        <begin position="137"/>
        <end position="378"/>
    </location>
</feature>
<dbReference type="GO" id="GO:0005737">
    <property type="term" value="C:cytoplasm"/>
    <property type="evidence" value="ECO:0007669"/>
    <property type="project" value="UniProtKB-SubCell"/>
</dbReference>
<dbReference type="AlphaFoldDB" id="A0A7S1IDL9"/>
<evidence type="ECO:0000256" key="3">
    <source>
        <dbReference type="ARBA" id="ARBA00004496"/>
    </source>
</evidence>
<gene>
    <name evidence="16" type="ORF">EGYM00392_LOCUS20236</name>
</gene>
<dbReference type="InterPro" id="IPR017408">
    <property type="entry name" value="Arginine_N-MeTrfase_2"/>
</dbReference>
<keyword evidence="10" id="KW-0539">Nucleus</keyword>
<accession>A0A7S1IDL9</accession>
<dbReference type="PANTHER" id="PTHR32379">
    <property type="entry name" value="GUANIDINOACETATE N-METHYLTRANSFERASE"/>
    <property type="match status" value="1"/>
</dbReference>
<evidence type="ECO:0000256" key="7">
    <source>
        <dbReference type="ARBA" id="ARBA00022603"/>
    </source>
</evidence>
<evidence type="ECO:0000256" key="8">
    <source>
        <dbReference type="ARBA" id="ARBA00022679"/>
    </source>
</evidence>
<dbReference type="InterPro" id="IPR026480">
    <property type="entry name" value="RMT2_dom"/>
</dbReference>
<name>A0A7S1IDL9_9EUGL</name>
<dbReference type="GO" id="GO:0032259">
    <property type="term" value="P:methylation"/>
    <property type="evidence" value="ECO:0007669"/>
    <property type="project" value="UniProtKB-KW"/>
</dbReference>
<dbReference type="SUPFAM" id="SSF53335">
    <property type="entry name" value="S-adenosyl-L-methionine-dependent methyltransferases"/>
    <property type="match status" value="1"/>
</dbReference>
<feature type="compositionally biased region" description="Acidic residues" evidence="14">
    <location>
        <begin position="356"/>
        <end position="369"/>
    </location>
</feature>
<dbReference type="InterPro" id="IPR036770">
    <property type="entry name" value="Ankyrin_rpt-contain_sf"/>
</dbReference>
<dbReference type="GO" id="GO:0030731">
    <property type="term" value="F:guanidinoacetate N-methyltransferase activity"/>
    <property type="evidence" value="ECO:0007669"/>
    <property type="project" value="TreeGrafter"/>
</dbReference>
<dbReference type="Gene3D" id="3.40.50.150">
    <property type="entry name" value="Vaccinia Virus protein VP39"/>
    <property type="match status" value="1"/>
</dbReference>
<evidence type="ECO:0000256" key="5">
    <source>
        <dbReference type="ARBA" id="ARBA00018778"/>
    </source>
</evidence>
<evidence type="ECO:0000256" key="14">
    <source>
        <dbReference type="SAM" id="MobiDB-lite"/>
    </source>
</evidence>
<dbReference type="PROSITE" id="PS50088">
    <property type="entry name" value="ANK_REPEAT"/>
    <property type="match status" value="2"/>
</dbReference>
<evidence type="ECO:0000256" key="4">
    <source>
        <dbReference type="ARBA" id="ARBA00011245"/>
    </source>
</evidence>
<feature type="repeat" description="ANK" evidence="13">
    <location>
        <begin position="21"/>
        <end position="53"/>
    </location>
</feature>
<evidence type="ECO:0000256" key="9">
    <source>
        <dbReference type="ARBA" id="ARBA00022691"/>
    </source>
</evidence>
<dbReference type="PIRSF" id="PIRSF038148">
    <property type="entry name" value="Arginine_N-mtfrase-2"/>
    <property type="match status" value="1"/>
</dbReference>
<organism evidence="16">
    <name type="scientific">Eutreptiella gymnastica</name>
    <dbReference type="NCBI Taxonomy" id="73025"/>
    <lineage>
        <taxon>Eukaryota</taxon>
        <taxon>Discoba</taxon>
        <taxon>Euglenozoa</taxon>
        <taxon>Euglenida</taxon>
        <taxon>Spirocuta</taxon>
        <taxon>Euglenophyceae</taxon>
        <taxon>Eutreptiales</taxon>
        <taxon>Eutreptiaceae</taxon>
        <taxon>Eutreptiella</taxon>
    </lineage>
</organism>
<protein>
    <recommendedName>
        <fullName evidence="5">Protein arginine N-methyltransferase 2</fullName>
    </recommendedName>
    <alternativeName>
        <fullName evidence="11">Protein-arginine N5-methyltransferase</fullName>
    </alternativeName>
    <alternativeName>
        <fullName evidence="12">Type IV protein arginine N-methyltransferase</fullName>
    </alternativeName>
</protein>
<feature type="region of interest" description="Disordered" evidence="14">
    <location>
        <begin position="356"/>
        <end position="378"/>
    </location>
</feature>
<keyword evidence="9" id="KW-0949">S-adenosyl-L-methionine</keyword>
<dbReference type="SUPFAM" id="SSF48403">
    <property type="entry name" value="Ankyrin repeat"/>
    <property type="match status" value="1"/>
</dbReference>
<evidence type="ECO:0000256" key="13">
    <source>
        <dbReference type="PROSITE-ProRule" id="PRU00023"/>
    </source>
</evidence>
<dbReference type="GO" id="GO:0006601">
    <property type="term" value="P:creatine biosynthetic process"/>
    <property type="evidence" value="ECO:0007669"/>
    <property type="project" value="TreeGrafter"/>
</dbReference>
<keyword evidence="13" id="KW-0040">ANK repeat</keyword>
<evidence type="ECO:0000256" key="6">
    <source>
        <dbReference type="ARBA" id="ARBA00022490"/>
    </source>
</evidence>
<dbReference type="InterPro" id="IPR051038">
    <property type="entry name" value="RMT2/GAMT_Mtase"/>
</dbReference>
<sequence>MSMTEPPSHVAPDEDDEDANEHNEPLLQAAKAGNVTQIRELLDAGADAFYQETEKGSSVLMHAAASGSVEAVQTLLQAGAPWNALDRYGRCAGEYAIDAGHQNIIDVLVNHAVVAEQLLGYLERKSLDAERKTKGGNLDDSAEYLGRNVRYEGDKLLDQADDGVMMEWERPLMEAHAKVLCGTDRDKDVLNVGFGMGIIDGCIQELGCKSHTIIEAHPDVHRKMLEDGWDKKPGVRIAFGRWQDVIKGLGPFDSIFYDTYAEHFTDMQEFHDLVPQILRPGGTYSFFNGLCPNNVFFHGVACQGVQLELERLQFEVEFRTVDIDVDEKTWEGVRRKYWHDRKEYYLPVAVYYPEEEESQDEAASGDEADLMAAPSGQV</sequence>
<evidence type="ECO:0000259" key="15">
    <source>
        <dbReference type="PROSITE" id="PS51559"/>
    </source>
</evidence>
<dbReference type="GO" id="GO:0016274">
    <property type="term" value="F:protein-arginine N-methyltransferase activity"/>
    <property type="evidence" value="ECO:0007669"/>
    <property type="project" value="InterPro"/>
</dbReference>
<keyword evidence="7" id="KW-0489">Methyltransferase</keyword>
<dbReference type="PROSITE" id="PS51559">
    <property type="entry name" value="SAM_RMT2"/>
    <property type="match status" value="1"/>
</dbReference>
<evidence type="ECO:0000256" key="10">
    <source>
        <dbReference type="ARBA" id="ARBA00023242"/>
    </source>
</evidence>
<dbReference type="PROSITE" id="PS50297">
    <property type="entry name" value="ANK_REP_REGION"/>
    <property type="match status" value="1"/>
</dbReference>
<evidence type="ECO:0000256" key="12">
    <source>
        <dbReference type="ARBA" id="ARBA00031724"/>
    </source>
</evidence>
<dbReference type="Pfam" id="PF12796">
    <property type="entry name" value="Ank_2"/>
    <property type="match status" value="1"/>
</dbReference>
<dbReference type="SMART" id="SM00248">
    <property type="entry name" value="ANK"/>
    <property type="match status" value="3"/>
</dbReference>
<comment type="subunit">
    <text evidence="4">Monomer.</text>
</comment>
<dbReference type="InterPro" id="IPR002110">
    <property type="entry name" value="Ankyrin_rpt"/>
</dbReference>
<proteinExistence type="predicted"/>
<keyword evidence="6" id="KW-0963">Cytoplasm</keyword>
<evidence type="ECO:0000256" key="2">
    <source>
        <dbReference type="ARBA" id="ARBA00004123"/>
    </source>
</evidence>
<evidence type="ECO:0000256" key="1">
    <source>
        <dbReference type="ARBA" id="ARBA00002207"/>
    </source>
</evidence>
<dbReference type="Gene3D" id="1.25.40.20">
    <property type="entry name" value="Ankyrin repeat-containing domain"/>
    <property type="match status" value="1"/>
</dbReference>
<reference evidence="16" key="1">
    <citation type="submission" date="2021-01" db="EMBL/GenBank/DDBJ databases">
        <authorList>
            <person name="Corre E."/>
            <person name="Pelletier E."/>
            <person name="Niang G."/>
            <person name="Scheremetjew M."/>
            <person name="Finn R."/>
            <person name="Kale V."/>
            <person name="Holt S."/>
            <person name="Cochrane G."/>
            <person name="Meng A."/>
            <person name="Brown T."/>
            <person name="Cohen L."/>
        </authorList>
    </citation>
    <scope>NUCLEOTIDE SEQUENCE</scope>
    <source>
        <strain evidence="16">NIES-381</strain>
    </source>
</reference>
<dbReference type="InterPro" id="IPR029063">
    <property type="entry name" value="SAM-dependent_MTases_sf"/>
</dbReference>
<comment type="function">
    <text evidence="1">S-adenosyl-L-methionine-dependent protein-arginine N-methyltransferase that methylates the delta-nitrogen atom of arginine residues to form N5-methylarginine (type IV) in target proteins. Monomethylates ribosomal protein L12.</text>
</comment>
<keyword evidence="8" id="KW-0808">Transferase</keyword>
<feature type="region of interest" description="Disordered" evidence="14">
    <location>
        <begin position="1"/>
        <end position="22"/>
    </location>
</feature>
<dbReference type="PANTHER" id="PTHR32379:SF1">
    <property type="entry name" value="GUANIDINOACETATE N-METHYLTRANSFERASE"/>
    <property type="match status" value="1"/>
</dbReference>